<evidence type="ECO:0000256" key="2">
    <source>
        <dbReference type="ARBA" id="ARBA00022553"/>
    </source>
</evidence>
<protein>
    <submittedName>
        <fullName evidence="6">Protein numb homolog</fullName>
    </submittedName>
</protein>
<dbReference type="Gene3D" id="2.30.29.30">
    <property type="entry name" value="Pleckstrin-homology domain (PH domain)/Phosphotyrosine-binding domain (PTB)"/>
    <property type="match status" value="1"/>
</dbReference>
<proteinExistence type="predicted"/>
<feature type="compositionally biased region" description="Low complexity" evidence="3">
    <location>
        <begin position="181"/>
        <end position="212"/>
    </location>
</feature>
<feature type="region of interest" description="Disordered" evidence="3">
    <location>
        <begin position="1"/>
        <end position="22"/>
    </location>
</feature>
<dbReference type="AlphaFoldDB" id="A0A6P8HDJ3"/>
<sequence length="522" mass="56010">MKRLKRSLSLRSSRRHIPESSRPQVWENDSYKVRNGGVSFPVKYAGSIEVTESRGTQVCAEAFRRMKDAGIHKKKRMTLLVTSDCIRVVDEETKSLVIDQTIEKVSFCTPDPSDDRVFSYICRDGTTRRWMCHCFVATRDTGERLSHAVGCAFTACLQRKQKAQALQAQAKNKEGVPEGQTTTATATATPTTTTIGTTTTPTSSSGATVTPPHQHATLKQLAATATEPTSTSPIITGSGTSMNGPIPVASAQPQPQQVITTQQTSPVQPVLKPPPPVARARPQPFAPSPFTRHMSLRYKSTPMSLGPLRDNVKGYEALHEESRAPKLPQTVDALVGGTTTPQQPLNYPGGFAPQVSNMSPGLAQNTPVYNGLGSTSTTMNTSYGTPAQNVASPAQPFGGQQGSAWTPSSQLQRTPSDAERWLESAEKINKVNGSNQGLLTTVNPFSAVPSQNNGISGAWTQDMNASLPAAQQPNANVWGKTSIPTVPEEDEFASLATRHTGSPLSSPAPTNPFSQGSQVYWV</sequence>
<name>A0A6P8HDJ3_ACTTE</name>
<evidence type="ECO:0000259" key="4">
    <source>
        <dbReference type="PROSITE" id="PS01179"/>
    </source>
</evidence>
<keyword evidence="1" id="KW-0217">Developmental protein</keyword>
<dbReference type="InterPro" id="IPR006020">
    <property type="entry name" value="PTB/PI_dom"/>
</dbReference>
<dbReference type="PANTHER" id="PTHR47368">
    <property type="entry name" value="NUMB"/>
    <property type="match status" value="1"/>
</dbReference>
<evidence type="ECO:0000256" key="1">
    <source>
        <dbReference type="ARBA" id="ARBA00022473"/>
    </source>
</evidence>
<feature type="domain" description="PID" evidence="4">
    <location>
        <begin position="36"/>
        <end position="163"/>
    </location>
</feature>
<dbReference type="OrthoDB" id="10070446at2759"/>
<evidence type="ECO:0000313" key="6">
    <source>
        <dbReference type="RefSeq" id="XP_031550717.1"/>
    </source>
</evidence>
<dbReference type="KEGG" id="aten:116288116"/>
<dbReference type="PANTHER" id="PTHR47368:SF2">
    <property type="entry name" value="PID DOMAIN-CONTAINING PROTEIN"/>
    <property type="match status" value="1"/>
</dbReference>
<dbReference type="PROSITE" id="PS01179">
    <property type="entry name" value="PID"/>
    <property type="match status" value="1"/>
</dbReference>
<organism evidence="5 6">
    <name type="scientific">Actinia tenebrosa</name>
    <name type="common">Australian red waratah sea anemone</name>
    <dbReference type="NCBI Taxonomy" id="6105"/>
    <lineage>
        <taxon>Eukaryota</taxon>
        <taxon>Metazoa</taxon>
        <taxon>Cnidaria</taxon>
        <taxon>Anthozoa</taxon>
        <taxon>Hexacorallia</taxon>
        <taxon>Actiniaria</taxon>
        <taxon>Actiniidae</taxon>
        <taxon>Actinia</taxon>
    </lineage>
</organism>
<dbReference type="FunCoup" id="A0A6P8HDJ3">
    <property type="interactions" value="1697"/>
</dbReference>
<feature type="compositionally biased region" description="Basic residues" evidence="3">
    <location>
        <begin position="1"/>
        <end position="15"/>
    </location>
</feature>
<dbReference type="CDD" id="cd01268">
    <property type="entry name" value="PTB_Numb"/>
    <property type="match status" value="1"/>
</dbReference>
<feature type="compositionally biased region" description="Polar residues" evidence="3">
    <location>
        <begin position="497"/>
        <end position="522"/>
    </location>
</feature>
<evidence type="ECO:0000313" key="5">
    <source>
        <dbReference type="Proteomes" id="UP000515163"/>
    </source>
</evidence>
<feature type="compositionally biased region" description="Low complexity" evidence="3">
    <location>
        <begin position="261"/>
        <end position="270"/>
    </location>
</feature>
<feature type="region of interest" description="Disordered" evidence="3">
    <location>
        <begin position="261"/>
        <end position="291"/>
    </location>
</feature>
<dbReference type="SMART" id="SM00462">
    <property type="entry name" value="PTB"/>
    <property type="match status" value="1"/>
</dbReference>
<feature type="region of interest" description="Disordered" evidence="3">
    <location>
        <begin position="491"/>
        <end position="522"/>
    </location>
</feature>
<dbReference type="SUPFAM" id="SSF50729">
    <property type="entry name" value="PH domain-like"/>
    <property type="match status" value="1"/>
</dbReference>
<reference evidence="6" key="1">
    <citation type="submission" date="2025-08" db="UniProtKB">
        <authorList>
            <consortium name="RefSeq"/>
        </authorList>
    </citation>
    <scope>IDENTIFICATION</scope>
    <source>
        <tissue evidence="6">Tentacle</tissue>
    </source>
</reference>
<keyword evidence="5" id="KW-1185">Reference proteome</keyword>
<dbReference type="InterPro" id="IPR016698">
    <property type="entry name" value="Numb/numb-like"/>
</dbReference>
<dbReference type="InterPro" id="IPR011993">
    <property type="entry name" value="PH-like_dom_sf"/>
</dbReference>
<feature type="region of interest" description="Disordered" evidence="3">
    <location>
        <begin position="170"/>
        <end position="212"/>
    </location>
</feature>
<gene>
    <name evidence="6" type="primary">LOC116288116</name>
</gene>
<dbReference type="Pfam" id="PF00640">
    <property type="entry name" value="PID"/>
    <property type="match status" value="1"/>
</dbReference>
<dbReference type="GO" id="GO:0005737">
    <property type="term" value="C:cytoplasm"/>
    <property type="evidence" value="ECO:0007669"/>
    <property type="project" value="TreeGrafter"/>
</dbReference>
<keyword evidence="2" id="KW-0597">Phosphoprotein</keyword>
<dbReference type="RefSeq" id="XP_031550717.1">
    <property type="nucleotide sequence ID" value="XM_031694857.1"/>
</dbReference>
<accession>A0A6P8HDJ3</accession>
<dbReference type="GeneID" id="116288116"/>
<dbReference type="InParanoid" id="A0A6P8HDJ3"/>
<dbReference type="Proteomes" id="UP000515163">
    <property type="component" value="Unplaced"/>
</dbReference>
<evidence type="ECO:0000256" key="3">
    <source>
        <dbReference type="SAM" id="MobiDB-lite"/>
    </source>
</evidence>